<protein>
    <submittedName>
        <fullName evidence="1">DUF2141 domain-containing protein</fullName>
    </submittedName>
</protein>
<evidence type="ECO:0000313" key="1">
    <source>
        <dbReference type="EMBL" id="MBV7267819.1"/>
    </source>
</evidence>
<dbReference type="RefSeq" id="WP_218544366.1">
    <property type="nucleotide sequence ID" value="NZ_JAGSPD010000001.1"/>
</dbReference>
<proteinExistence type="predicted"/>
<reference evidence="1" key="1">
    <citation type="submission" date="2021-04" db="EMBL/GenBank/DDBJ databases">
        <authorList>
            <person name="Pira H."/>
            <person name="Risdian C."/>
            <person name="Wink J."/>
        </authorList>
    </citation>
    <scope>NUCLEOTIDE SEQUENCE</scope>
    <source>
        <strain evidence="1">WHY3</strain>
    </source>
</reference>
<dbReference type="AlphaFoldDB" id="A0A9X1JNM5"/>
<evidence type="ECO:0000313" key="2">
    <source>
        <dbReference type="Proteomes" id="UP001138894"/>
    </source>
</evidence>
<gene>
    <name evidence="1" type="ORF">KCG49_01285</name>
</gene>
<sequence>MKNAFLTFALALTTLFGFSQEEKGIIITVTIDNVKNDTGKVLMSLHSSETFMKGKGIQNAETKIKDGKVVITFKDVAPGEYAIMALHDENENQRMDFRENGMPLESYGMSNNVMSFGPPQYDDAKFKVEDKDLEMIIRF</sequence>
<name>A0A9X1JNM5_9FLAO</name>
<dbReference type="EMBL" id="JAGSPD010000001">
    <property type="protein sequence ID" value="MBV7267819.1"/>
    <property type="molecule type" value="Genomic_DNA"/>
</dbReference>
<keyword evidence="2" id="KW-1185">Reference proteome</keyword>
<comment type="caution">
    <text evidence="1">The sequence shown here is derived from an EMBL/GenBank/DDBJ whole genome shotgun (WGS) entry which is preliminary data.</text>
</comment>
<accession>A0A9X1JNM5</accession>
<organism evidence="1 2">
    <name type="scientific">Winogradskyella luteola</name>
    <dbReference type="NCBI Taxonomy" id="2828330"/>
    <lineage>
        <taxon>Bacteria</taxon>
        <taxon>Pseudomonadati</taxon>
        <taxon>Bacteroidota</taxon>
        <taxon>Flavobacteriia</taxon>
        <taxon>Flavobacteriales</taxon>
        <taxon>Flavobacteriaceae</taxon>
        <taxon>Winogradskyella</taxon>
    </lineage>
</organism>
<dbReference type="Pfam" id="PF09912">
    <property type="entry name" value="DUF2141"/>
    <property type="match status" value="1"/>
</dbReference>
<dbReference type="Proteomes" id="UP001138894">
    <property type="component" value="Unassembled WGS sequence"/>
</dbReference>
<dbReference type="InterPro" id="IPR018673">
    <property type="entry name" value="DUF2141"/>
</dbReference>